<dbReference type="InterPro" id="IPR050072">
    <property type="entry name" value="Peptidase_M20A"/>
</dbReference>
<comment type="similarity">
    <text evidence="4">Belongs to the peptidase M20A family.</text>
</comment>
<evidence type="ECO:0000256" key="3">
    <source>
        <dbReference type="ARBA" id="ARBA00005130"/>
    </source>
</evidence>
<dbReference type="SUPFAM" id="SSF55031">
    <property type="entry name" value="Bacterial exopeptidase dimerisation domain"/>
    <property type="match status" value="1"/>
</dbReference>
<evidence type="ECO:0000256" key="14">
    <source>
        <dbReference type="ARBA" id="ARBA00051301"/>
    </source>
</evidence>
<dbReference type="PANTHER" id="PTHR43808">
    <property type="entry name" value="ACETYLORNITHINE DEACETYLASE"/>
    <property type="match status" value="1"/>
</dbReference>
<dbReference type="Gene3D" id="3.40.630.10">
    <property type="entry name" value="Zn peptidases"/>
    <property type="match status" value="2"/>
</dbReference>
<protein>
    <recommendedName>
        <fullName evidence="6">Probable succinyl-diaminopimelate desuccinylase</fullName>
        <ecNumber evidence="5">3.5.1.18</ecNumber>
    </recommendedName>
</protein>
<evidence type="ECO:0000313" key="17">
    <source>
        <dbReference type="Proteomes" id="UP000218887"/>
    </source>
</evidence>
<dbReference type="SUPFAM" id="SSF53187">
    <property type="entry name" value="Zn-dependent exopeptidases"/>
    <property type="match status" value="1"/>
</dbReference>
<dbReference type="GO" id="GO:0019877">
    <property type="term" value="P:diaminopimelate biosynthetic process"/>
    <property type="evidence" value="ECO:0007669"/>
    <property type="project" value="UniProtKB-KW"/>
</dbReference>
<dbReference type="PROSITE" id="PS00759">
    <property type="entry name" value="ARGE_DAPE_CPG2_2"/>
    <property type="match status" value="1"/>
</dbReference>
<keyword evidence="11" id="KW-0220">Diaminopimelate biosynthesis</keyword>
<keyword evidence="9" id="KW-0378">Hydrolase</keyword>
<evidence type="ECO:0000256" key="11">
    <source>
        <dbReference type="ARBA" id="ARBA00022915"/>
    </source>
</evidence>
<name>A0A2A2I9V1_9BACI</name>
<dbReference type="InterPro" id="IPR010182">
    <property type="entry name" value="ArgE/DapE"/>
</dbReference>
<keyword evidence="7" id="KW-0028">Amino-acid biosynthesis</keyword>
<sequence length="399" mass="44375">MSIISYIDKVSVEEWVSEYNIIEFLQESIRCNTINPPGNEILLAEQIHKKFKTYGIDSKIYLQDKNRANIVATIKGKNPGKRLVFSAHLDTVDVGEVNWNFDPLSGDIKNGRIYGRGSTDMKSGLVGLMYAMILCKLNESIQYGEITFIATFGEETGSLGAKYLLENGHIESFDAMIVGEPTSNKLIIAHKGVLWLGIESTGKTGHSSMPSEGINAIEGLIYFLNQIKESNITKATDDLLTDATMVLTNIEGGKSINVIPDYCSATLDLRTLSSQDNQVLIDKIKSLALEISYKYKNFPELKIKSINNMSSVKTSPNSEIVQITKQILEKEFKDGTPQGINYFTDGSIFSQADDGDIIILGPGIPEMAHQPNEYVEIDMFIESIYLYMQIASKYLKQSI</sequence>
<evidence type="ECO:0000256" key="7">
    <source>
        <dbReference type="ARBA" id="ARBA00022605"/>
    </source>
</evidence>
<accession>A0A2A2I9V1</accession>
<dbReference type="AlphaFoldDB" id="A0A2A2I9V1"/>
<evidence type="ECO:0000313" key="16">
    <source>
        <dbReference type="EMBL" id="PAV28352.1"/>
    </source>
</evidence>
<dbReference type="NCBIfam" id="TIGR01910">
    <property type="entry name" value="DapE-ArgE"/>
    <property type="match status" value="1"/>
</dbReference>
<keyword evidence="12" id="KW-0457">Lysine biosynthesis</keyword>
<dbReference type="InterPro" id="IPR011650">
    <property type="entry name" value="Peptidase_M20_dimer"/>
</dbReference>
<comment type="cofactor">
    <cofactor evidence="1">
        <name>Co(2+)</name>
        <dbReference type="ChEBI" id="CHEBI:48828"/>
    </cofactor>
</comment>
<dbReference type="EMBL" id="NPOA01000013">
    <property type="protein sequence ID" value="PAV28352.1"/>
    <property type="molecule type" value="Genomic_DNA"/>
</dbReference>
<dbReference type="EC" id="3.5.1.18" evidence="5"/>
<dbReference type="GO" id="GO:0009089">
    <property type="term" value="P:lysine biosynthetic process via diaminopimelate"/>
    <property type="evidence" value="ECO:0007669"/>
    <property type="project" value="UniProtKB-UniPathway"/>
</dbReference>
<reference evidence="16 17" key="1">
    <citation type="submission" date="2017-08" db="EMBL/GenBank/DDBJ databases">
        <title>Virgibacillus indicus sp. nov. and Virgibacillus profoundi sp. nov, two moderately halophilic bacteria isolated from marine sediment by using the Microfluidic Streak Plate.</title>
        <authorList>
            <person name="Xu B."/>
            <person name="Hu B."/>
            <person name="Wang J."/>
            <person name="Zhu Y."/>
            <person name="Huang L."/>
            <person name="Du W."/>
            <person name="Huang Y."/>
        </authorList>
    </citation>
    <scope>NUCLEOTIDE SEQUENCE [LARGE SCALE GENOMIC DNA]</scope>
    <source>
        <strain evidence="16 17">IO3-P3-H5</strain>
    </source>
</reference>
<keyword evidence="13" id="KW-0170">Cobalt</keyword>
<evidence type="ECO:0000256" key="13">
    <source>
        <dbReference type="ARBA" id="ARBA00023285"/>
    </source>
</evidence>
<evidence type="ECO:0000256" key="1">
    <source>
        <dbReference type="ARBA" id="ARBA00001941"/>
    </source>
</evidence>
<evidence type="ECO:0000256" key="12">
    <source>
        <dbReference type="ARBA" id="ARBA00023154"/>
    </source>
</evidence>
<comment type="pathway">
    <text evidence="3">Amino-acid biosynthesis; L-lysine biosynthesis via DAP pathway; LL-2,6-diaminopimelate from (S)-tetrahydrodipicolinate (succinylase route): step 3/3.</text>
</comment>
<evidence type="ECO:0000256" key="6">
    <source>
        <dbReference type="ARBA" id="ARBA00016853"/>
    </source>
</evidence>
<feature type="domain" description="Peptidase M20 dimerisation" evidence="15">
    <location>
        <begin position="188"/>
        <end position="293"/>
    </location>
</feature>
<keyword evidence="17" id="KW-1185">Reference proteome</keyword>
<dbReference type="Pfam" id="PF07687">
    <property type="entry name" value="M20_dimer"/>
    <property type="match status" value="1"/>
</dbReference>
<dbReference type="OrthoDB" id="9792335at2"/>
<comment type="caution">
    <text evidence="16">The sequence shown here is derived from an EMBL/GenBank/DDBJ whole genome shotgun (WGS) entry which is preliminary data.</text>
</comment>
<dbReference type="Proteomes" id="UP000218887">
    <property type="component" value="Unassembled WGS sequence"/>
</dbReference>
<organism evidence="16 17">
    <name type="scientific">Virgibacillus profundi</name>
    <dbReference type="NCBI Taxonomy" id="2024555"/>
    <lineage>
        <taxon>Bacteria</taxon>
        <taxon>Bacillati</taxon>
        <taxon>Bacillota</taxon>
        <taxon>Bacilli</taxon>
        <taxon>Bacillales</taxon>
        <taxon>Bacillaceae</taxon>
        <taxon>Virgibacillus</taxon>
    </lineage>
</organism>
<dbReference type="PANTHER" id="PTHR43808:SF8">
    <property type="entry name" value="PEPTIDASE M20 DIMERISATION DOMAIN-CONTAINING PROTEIN"/>
    <property type="match status" value="1"/>
</dbReference>
<proteinExistence type="inferred from homology"/>
<dbReference type="InterPro" id="IPR036264">
    <property type="entry name" value="Bact_exopeptidase_dim_dom"/>
</dbReference>
<dbReference type="Pfam" id="PF01546">
    <property type="entry name" value="Peptidase_M20"/>
    <property type="match status" value="1"/>
</dbReference>
<keyword evidence="8" id="KW-0479">Metal-binding</keyword>
<evidence type="ECO:0000259" key="15">
    <source>
        <dbReference type="Pfam" id="PF07687"/>
    </source>
</evidence>
<comment type="catalytic activity">
    <reaction evidence="14">
        <text>N-succinyl-(2S,6S)-2,6-diaminopimelate + H2O = (2S,6S)-2,6-diaminopimelate + succinate</text>
        <dbReference type="Rhea" id="RHEA:22608"/>
        <dbReference type="ChEBI" id="CHEBI:15377"/>
        <dbReference type="ChEBI" id="CHEBI:30031"/>
        <dbReference type="ChEBI" id="CHEBI:57609"/>
        <dbReference type="ChEBI" id="CHEBI:58087"/>
        <dbReference type="EC" id="3.5.1.18"/>
    </reaction>
</comment>
<keyword evidence="10" id="KW-0862">Zinc</keyword>
<evidence type="ECO:0000256" key="4">
    <source>
        <dbReference type="ARBA" id="ARBA00006247"/>
    </source>
</evidence>
<evidence type="ECO:0000256" key="9">
    <source>
        <dbReference type="ARBA" id="ARBA00022801"/>
    </source>
</evidence>
<evidence type="ECO:0000256" key="5">
    <source>
        <dbReference type="ARBA" id="ARBA00011921"/>
    </source>
</evidence>
<dbReference type="RefSeq" id="WP_095656768.1">
    <property type="nucleotide sequence ID" value="NZ_NPOA01000013.1"/>
</dbReference>
<comment type="cofactor">
    <cofactor evidence="2">
        <name>Zn(2+)</name>
        <dbReference type="ChEBI" id="CHEBI:29105"/>
    </cofactor>
</comment>
<dbReference type="InterPro" id="IPR002933">
    <property type="entry name" value="Peptidase_M20"/>
</dbReference>
<dbReference type="Gene3D" id="3.30.70.360">
    <property type="match status" value="1"/>
</dbReference>
<dbReference type="GO" id="GO:0046872">
    <property type="term" value="F:metal ion binding"/>
    <property type="evidence" value="ECO:0007669"/>
    <property type="project" value="UniProtKB-KW"/>
</dbReference>
<dbReference type="InterPro" id="IPR001261">
    <property type="entry name" value="ArgE/DapE_CS"/>
</dbReference>
<gene>
    <name evidence="16" type="ORF">CIL05_17105</name>
</gene>
<evidence type="ECO:0000256" key="2">
    <source>
        <dbReference type="ARBA" id="ARBA00001947"/>
    </source>
</evidence>
<dbReference type="GO" id="GO:0009014">
    <property type="term" value="F:succinyl-diaminopimelate desuccinylase activity"/>
    <property type="evidence" value="ECO:0007669"/>
    <property type="project" value="UniProtKB-EC"/>
</dbReference>
<evidence type="ECO:0000256" key="10">
    <source>
        <dbReference type="ARBA" id="ARBA00022833"/>
    </source>
</evidence>
<dbReference type="CDD" id="cd08659">
    <property type="entry name" value="M20_ArgE_DapE-like"/>
    <property type="match status" value="1"/>
</dbReference>
<dbReference type="NCBIfam" id="NF006365">
    <property type="entry name" value="PRK08588.1"/>
    <property type="match status" value="1"/>
</dbReference>
<evidence type="ECO:0000256" key="8">
    <source>
        <dbReference type="ARBA" id="ARBA00022723"/>
    </source>
</evidence>
<dbReference type="UniPathway" id="UPA00034">
    <property type="reaction ID" value="UER00021"/>
</dbReference>